<evidence type="ECO:0000313" key="3">
    <source>
        <dbReference type="Proteomes" id="UP000646548"/>
    </source>
</evidence>
<organism evidence="2 3">
    <name type="scientific">Oryzias melastigma</name>
    <name type="common">Marine medaka</name>
    <dbReference type="NCBI Taxonomy" id="30732"/>
    <lineage>
        <taxon>Eukaryota</taxon>
        <taxon>Metazoa</taxon>
        <taxon>Chordata</taxon>
        <taxon>Craniata</taxon>
        <taxon>Vertebrata</taxon>
        <taxon>Euteleostomi</taxon>
        <taxon>Actinopterygii</taxon>
        <taxon>Neopterygii</taxon>
        <taxon>Teleostei</taxon>
        <taxon>Neoteleostei</taxon>
        <taxon>Acanthomorphata</taxon>
        <taxon>Ovalentaria</taxon>
        <taxon>Atherinomorphae</taxon>
        <taxon>Beloniformes</taxon>
        <taxon>Adrianichthyidae</taxon>
        <taxon>Oryziinae</taxon>
        <taxon>Oryzias</taxon>
    </lineage>
</organism>
<feature type="region of interest" description="Disordered" evidence="1">
    <location>
        <begin position="1"/>
        <end position="35"/>
    </location>
</feature>
<dbReference type="Proteomes" id="UP000646548">
    <property type="component" value="Unassembled WGS sequence"/>
</dbReference>
<sequence length="84" mass="9605">MEGGEKRNRNEPSRPGQCRETKDGSTQTDCRIQGHGPRLSKVNLFTLLSLWMEMFPREEERRKKRTAARSVWGQASLKSGITAE</sequence>
<feature type="region of interest" description="Disordered" evidence="1">
    <location>
        <begin position="58"/>
        <end position="84"/>
    </location>
</feature>
<reference evidence="2" key="1">
    <citation type="journal article" name="BMC Genomics">
        <title>Long-read sequencing and de novo genome assembly of marine medaka (Oryzias melastigma).</title>
        <authorList>
            <person name="Liang P."/>
            <person name="Saqib H.S.A."/>
            <person name="Ni X."/>
            <person name="Shen Y."/>
        </authorList>
    </citation>
    <scope>NUCLEOTIDE SEQUENCE</scope>
    <source>
        <strain evidence="2">Bigg-433</strain>
    </source>
</reference>
<evidence type="ECO:0000313" key="2">
    <source>
        <dbReference type="EMBL" id="KAF6719415.1"/>
    </source>
</evidence>
<feature type="compositionally biased region" description="Basic and acidic residues" evidence="1">
    <location>
        <begin position="1"/>
        <end position="23"/>
    </location>
</feature>
<comment type="caution">
    <text evidence="2">The sequence shown here is derived from an EMBL/GenBank/DDBJ whole genome shotgun (WGS) entry which is preliminary data.</text>
</comment>
<dbReference type="EMBL" id="WKFB01000623">
    <property type="protein sequence ID" value="KAF6719415.1"/>
    <property type="molecule type" value="Genomic_DNA"/>
</dbReference>
<gene>
    <name evidence="2" type="ORF">FQA47_015954</name>
</gene>
<protein>
    <submittedName>
        <fullName evidence="2">Cytidine and dCMP deaminase domain-containing protein 1</fullName>
    </submittedName>
</protein>
<dbReference type="AlphaFoldDB" id="A0A834C2Z1"/>
<name>A0A834C2Z1_ORYME</name>
<accession>A0A834C2Z1</accession>
<evidence type="ECO:0000256" key="1">
    <source>
        <dbReference type="SAM" id="MobiDB-lite"/>
    </source>
</evidence>
<proteinExistence type="predicted"/>